<dbReference type="EMBL" id="CALNXI010000248">
    <property type="protein sequence ID" value="CAH3023111.1"/>
    <property type="molecule type" value="Genomic_DNA"/>
</dbReference>
<keyword evidence="1 4" id="KW-0245">EGF-like domain</keyword>
<evidence type="ECO:0000256" key="3">
    <source>
        <dbReference type="ARBA" id="ARBA00023157"/>
    </source>
</evidence>
<gene>
    <name evidence="6" type="ORF">PEVE_00018193</name>
</gene>
<dbReference type="PANTHER" id="PTHR24034:SF148">
    <property type="entry name" value="RE58433P"/>
    <property type="match status" value="1"/>
</dbReference>
<dbReference type="SMART" id="SM00179">
    <property type="entry name" value="EGF_CA"/>
    <property type="match status" value="1"/>
</dbReference>
<keyword evidence="7" id="KW-1185">Reference proteome</keyword>
<keyword evidence="2" id="KW-0677">Repeat</keyword>
<keyword evidence="3" id="KW-1015">Disulfide bond</keyword>
<feature type="non-terminal residue" evidence="6">
    <location>
        <position position="1"/>
    </location>
</feature>
<dbReference type="InterPro" id="IPR018097">
    <property type="entry name" value="EGF_Ca-bd_CS"/>
</dbReference>
<dbReference type="SUPFAM" id="SSF57196">
    <property type="entry name" value="EGF/Laminin"/>
    <property type="match status" value="1"/>
</dbReference>
<evidence type="ECO:0000313" key="7">
    <source>
        <dbReference type="Proteomes" id="UP001159427"/>
    </source>
</evidence>
<dbReference type="SUPFAM" id="SSF57184">
    <property type="entry name" value="Growth factor receptor domain"/>
    <property type="match status" value="1"/>
</dbReference>
<feature type="domain" description="EGF-like" evidence="5">
    <location>
        <begin position="40"/>
        <end position="76"/>
    </location>
</feature>
<dbReference type="InterPro" id="IPR001881">
    <property type="entry name" value="EGF-like_Ca-bd_dom"/>
</dbReference>
<evidence type="ECO:0000256" key="4">
    <source>
        <dbReference type="PROSITE-ProRule" id="PRU00076"/>
    </source>
</evidence>
<dbReference type="InterPro" id="IPR049883">
    <property type="entry name" value="NOTCH1_EGF-like"/>
</dbReference>
<dbReference type="PROSITE" id="PS50026">
    <property type="entry name" value="EGF_3"/>
    <property type="match status" value="1"/>
</dbReference>
<dbReference type="Gene3D" id="2.10.25.10">
    <property type="entry name" value="Laminin"/>
    <property type="match status" value="1"/>
</dbReference>
<protein>
    <recommendedName>
        <fullName evidence="5">EGF-like domain-containing protein</fullName>
    </recommendedName>
</protein>
<proteinExistence type="predicted"/>
<evidence type="ECO:0000256" key="1">
    <source>
        <dbReference type="ARBA" id="ARBA00022536"/>
    </source>
</evidence>
<dbReference type="InterPro" id="IPR000742">
    <property type="entry name" value="EGF"/>
</dbReference>
<dbReference type="Pfam" id="PF07645">
    <property type="entry name" value="EGF_CA"/>
    <property type="match status" value="1"/>
</dbReference>
<dbReference type="InterPro" id="IPR000152">
    <property type="entry name" value="EGF-type_Asp/Asn_hydroxyl_site"/>
</dbReference>
<comment type="caution">
    <text evidence="6">The sequence shown here is derived from an EMBL/GenBank/DDBJ whole genome shotgun (WGS) entry which is preliminary data.</text>
</comment>
<sequence>KIILRYIPADCSCGAHGECLTGNECTCHVGYFDDGGVCRDVDECRTTCMKDTQQCINSQGSYNCKCKAGYEKKNGAADDECTKVCKCRKHDKCDKNGNCKCKNGYIKKQGKCVQVKALSKIKGDAYSTKSSGHVTLLTSVLLGGLALTA</sequence>
<dbReference type="PROSITE" id="PS00010">
    <property type="entry name" value="ASX_HYDROXYL"/>
    <property type="match status" value="1"/>
</dbReference>
<name>A0ABN8M0M9_9CNID</name>
<organism evidence="6 7">
    <name type="scientific">Porites evermanni</name>
    <dbReference type="NCBI Taxonomy" id="104178"/>
    <lineage>
        <taxon>Eukaryota</taxon>
        <taxon>Metazoa</taxon>
        <taxon>Cnidaria</taxon>
        <taxon>Anthozoa</taxon>
        <taxon>Hexacorallia</taxon>
        <taxon>Scleractinia</taxon>
        <taxon>Fungiina</taxon>
        <taxon>Poritidae</taxon>
        <taxon>Porites</taxon>
    </lineage>
</organism>
<dbReference type="Proteomes" id="UP001159427">
    <property type="component" value="Unassembled WGS sequence"/>
</dbReference>
<dbReference type="InterPro" id="IPR050751">
    <property type="entry name" value="ECM_structural_protein"/>
</dbReference>
<evidence type="ECO:0000256" key="2">
    <source>
        <dbReference type="ARBA" id="ARBA00022737"/>
    </source>
</evidence>
<evidence type="ECO:0000313" key="6">
    <source>
        <dbReference type="EMBL" id="CAH3023111.1"/>
    </source>
</evidence>
<dbReference type="PANTHER" id="PTHR24034">
    <property type="entry name" value="EGF-LIKE DOMAIN-CONTAINING PROTEIN"/>
    <property type="match status" value="1"/>
</dbReference>
<accession>A0ABN8M0M9</accession>
<dbReference type="InterPro" id="IPR009030">
    <property type="entry name" value="Growth_fac_rcpt_cys_sf"/>
</dbReference>
<dbReference type="PROSITE" id="PS01187">
    <property type="entry name" value="EGF_CA"/>
    <property type="match status" value="1"/>
</dbReference>
<dbReference type="SMART" id="SM00181">
    <property type="entry name" value="EGF"/>
    <property type="match status" value="3"/>
</dbReference>
<reference evidence="6 7" key="1">
    <citation type="submission" date="2022-05" db="EMBL/GenBank/DDBJ databases">
        <authorList>
            <consortium name="Genoscope - CEA"/>
            <person name="William W."/>
        </authorList>
    </citation>
    <scope>NUCLEOTIDE SEQUENCE [LARGE SCALE GENOMIC DNA]</scope>
</reference>
<comment type="caution">
    <text evidence="4">Lacks conserved residue(s) required for the propagation of feature annotation.</text>
</comment>
<evidence type="ECO:0000259" key="5">
    <source>
        <dbReference type="PROSITE" id="PS50026"/>
    </source>
</evidence>